<dbReference type="Gene3D" id="3.40.50.300">
    <property type="entry name" value="P-loop containing nucleotide triphosphate hydrolases"/>
    <property type="match status" value="1"/>
</dbReference>
<dbReference type="EMBL" id="FNDX01000004">
    <property type="protein sequence ID" value="SDI31148.1"/>
    <property type="molecule type" value="Genomic_DNA"/>
</dbReference>
<evidence type="ECO:0008006" key="3">
    <source>
        <dbReference type="Google" id="ProtNLM"/>
    </source>
</evidence>
<evidence type="ECO:0000313" key="2">
    <source>
        <dbReference type="Proteomes" id="UP000199050"/>
    </source>
</evidence>
<evidence type="ECO:0000313" key="1">
    <source>
        <dbReference type="EMBL" id="SDI31148.1"/>
    </source>
</evidence>
<dbReference type="STRING" id="1174501.SAMN05216192_104201"/>
<dbReference type="SUPFAM" id="SSF52540">
    <property type="entry name" value="P-loop containing nucleoside triphosphate hydrolases"/>
    <property type="match status" value="2"/>
</dbReference>
<keyword evidence="2" id="KW-1185">Reference proteome</keyword>
<reference evidence="2" key="1">
    <citation type="submission" date="2016-10" db="EMBL/GenBank/DDBJ databases">
        <authorList>
            <person name="Varghese N."/>
            <person name="Submissions S."/>
        </authorList>
    </citation>
    <scope>NUCLEOTIDE SEQUENCE [LARGE SCALE GENOMIC DNA]</scope>
    <source>
        <strain evidence="2">CGMCC 1.11012</strain>
    </source>
</reference>
<dbReference type="Proteomes" id="UP000199050">
    <property type="component" value="Unassembled WGS sequence"/>
</dbReference>
<protein>
    <recommendedName>
        <fullName evidence="3">AAA domain-containing protein</fullName>
    </recommendedName>
</protein>
<sequence>MTTIPKLILIEGLPGSGKTTAAGLVHELLAAMDIDARLYTEGNLEHPADYDGVACFEEHEFAELLCSYDEYRDFLNEHIIRQDGRCFLEYRKLQQEYGPEFPDELLQAIFQKDIYELPLEDNRKLITERWRKFTANAAAGQDTFIFDCCFIQNPVTAGMIKYGADKETVAGYVTELAAIIEPLNPLLIYITQHDLDHSFKKAVRERPAEWSQGFIEYYTNQGYGAQHQYSGLEGTLQVLKARQELEADIYSSLTIAKHKADNSAFDNEGYKQVIAGILESYFKKAD</sequence>
<proteinExistence type="predicted"/>
<gene>
    <name evidence="1" type="ORF">SAMN05216192_104201</name>
</gene>
<organism evidence="1 2">
    <name type="scientific">Paenibacillus typhae</name>
    <dbReference type="NCBI Taxonomy" id="1174501"/>
    <lineage>
        <taxon>Bacteria</taxon>
        <taxon>Bacillati</taxon>
        <taxon>Bacillota</taxon>
        <taxon>Bacilli</taxon>
        <taxon>Bacillales</taxon>
        <taxon>Paenibacillaceae</taxon>
        <taxon>Paenibacillus</taxon>
    </lineage>
</organism>
<name>A0A1G8JIS7_9BACL</name>
<dbReference type="OrthoDB" id="8211253at2"/>
<dbReference type="AlphaFoldDB" id="A0A1G8JIS7"/>
<dbReference type="RefSeq" id="WP_090713060.1">
    <property type="nucleotide sequence ID" value="NZ_CBCSKY010000031.1"/>
</dbReference>
<dbReference type="NCBIfam" id="NF005250">
    <property type="entry name" value="PRK06761.1"/>
    <property type="match status" value="1"/>
</dbReference>
<dbReference type="InterPro" id="IPR027417">
    <property type="entry name" value="P-loop_NTPase"/>
</dbReference>
<accession>A0A1G8JIS7</accession>